<dbReference type="PANTHER" id="PTHR10587:SF133">
    <property type="entry name" value="CHITIN DEACETYLASE 1-RELATED"/>
    <property type="match status" value="1"/>
</dbReference>
<reference evidence="4" key="1">
    <citation type="submission" date="2023-01" db="EMBL/GenBank/DDBJ databases">
        <title>Oxazolidinone resistance genes in florfenicol resistant enterococci from beef cattle and veal calves at slaughter.</title>
        <authorList>
            <person name="Biggel M."/>
        </authorList>
    </citation>
    <scope>NUCLEOTIDE SEQUENCE</scope>
    <source>
        <strain evidence="4">K204-1</strain>
    </source>
</reference>
<dbReference type="GO" id="GO:0046872">
    <property type="term" value="F:metal ion binding"/>
    <property type="evidence" value="ECO:0007669"/>
    <property type="project" value="UniProtKB-KW"/>
</dbReference>
<dbReference type="Proteomes" id="UP001179600">
    <property type="component" value="Chromosome"/>
</dbReference>
<evidence type="ECO:0000313" key="5">
    <source>
        <dbReference type="Proteomes" id="UP001179600"/>
    </source>
</evidence>
<dbReference type="AlphaFoldDB" id="A0AAE9XGQ7"/>
<evidence type="ECO:0000259" key="3">
    <source>
        <dbReference type="PROSITE" id="PS51677"/>
    </source>
</evidence>
<accession>A0AAE9XGQ7</accession>
<feature type="domain" description="NodB homology" evidence="3">
    <location>
        <begin position="258"/>
        <end position="432"/>
    </location>
</feature>
<dbReference type="InterPro" id="IPR011330">
    <property type="entry name" value="Glyco_hydro/deAcase_b/a-brl"/>
</dbReference>
<dbReference type="Gene3D" id="3.20.20.370">
    <property type="entry name" value="Glycoside hydrolase/deacetylase"/>
    <property type="match status" value="1"/>
</dbReference>
<dbReference type="EMBL" id="CP116507">
    <property type="protein sequence ID" value="WCG23401.1"/>
    <property type="molecule type" value="Genomic_DNA"/>
</dbReference>
<dbReference type="PANTHER" id="PTHR10587">
    <property type="entry name" value="GLYCOSYL TRANSFERASE-RELATED"/>
    <property type="match status" value="1"/>
</dbReference>
<sequence>MKKKIISLILIMTLLGAYGRFFVKNQEKKARLHYKEQEETLVNNLIEKHPNQTFVSEKMKHGEIIQFIPHTSEKEPISFYEDTMTKISGELKSTTKDDVKHVLSVEQEPLQDNVEKATFKHQLFTWNKHQEQWEEKQNEAVSSHILESRSHSPLTLGHLFQNQKNLIKVNELIQNDLLHQKKEQSVKPILSLPLLSTEETNFTYDKNHVVINFPKNELGLSQYQVDYQDVGDLLNPEYVDSAYIKPATEVDVPVLDSKCVALTFDDGPNDSTTLKILNTLKNENVPATFFMLGTQAERYPNVVKKIADEGHELANHSYNHPDLTTLPAEQVREQIINTQVAIYEASGVLPKYVRPPYGSVNYETAVAIGKPIMNWSVDSLDWKAKDKKKIIEDVKTSTHNQGIILMHDIHEQSAEALPDIITELKKQGYQFKTVSELVNQSEPLTVYYSSMDQRELSPS</sequence>
<dbReference type="SUPFAM" id="SSF88713">
    <property type="entry name" value="Glycoside hydrolase/deacetylase"/>
    <property type="match status" value="1"/>
</dbReference>
<dbReference type="InterPro" id="IPR050248">
    <property type="entry name" value="Polysacc_deacetylase_ArnD"/>
</dbReference>
<gene>
    <name evidence="4" type="ORF">PML95_03930</name>
</gene>
<protein>
    <submittedName>
        <fullName evidence="4">Polysaccharide deacetylase family protein</fullName>
    </submittedName>
</protein>
<dbReference type="CDD" id="cd10954">
    <property type="entry name" value="CE4_CtAXE_like"/>
    <property type="match status" value="1"/>
</dbReference>
<proteinExistence type="predicted"/>
<keyword evidence="2" id="KW-0378">Hydrolase</keyword>
<dbReference type="RefSeq" id="WP_272163641.1">
    <property type="nucleotide sequence ID" value="NZ_CP116507.1"/>
</dbReference>
<dbReference type="GO" id="GO:0005975">
    <property type="term" value="P:carbohydrate metabolic process"/>
    <property type="evidence" value="ECO:0007669"/>
    <property type="project" value="InterPro"/>
</dbReference>
<evidence type="ECO:0000256" key="2">
    <source>
        <dbReference type="ARBA" id="ARBA00022801"/>
    </source>
</evidence>
<dbReference type="Pfam" id="PF01522">
    <property type="entry name" value="Polysacc_deac_1"/>
    <property type="match status" value="1"/>
</dbReference>
<dbReference type="InterPro" id="IPR002509">
    <property type="entry name" value="NODB_dom"/>
</dbReference>
<dbReference type="GO" id="GO:0016020">
    <property type="term" value="C:membrane"/>
    <property type="evidence" value="ECO:0007669"/>
    <property type="project" value="TreeGrafter"/>
</dbReference>
<evidence type="ECO:0000313" key="4">
    <source>
        <dbReference type="EMBL" id="WCG23401.1"/>
    </source>
</evidence>
<name>A0AAE9XGQ7_9ENTE</name>
<evidence type="ECO:0000256" key="1">
    <source>
        <dbReference type="ARBA" id="ARBA00022723"/>
    </source>
</evidence>
<keyword evidence="1" id="KW-0479">Metal-binding</keyword>
<organism evidence="4 5">
    <name type="scientific">Vagococcus lutrae</name>
    <dbReference type="NCBI Taxonomy" id="81947"/>
    <lineage>
        <taxon>Bacteria</taxon>
        <taxon>Bacillati</taxon>
        <taxon>Bacillota</taxon>
        <taxon>Bacilli</taxon>
        <taxon>Lactobacillales</taxon>
        <taxon>Enterococcaceae</taxon>
        <taxon>Vagococcus</taxon>
    </lineage>
</organism>
<dbReference type="PROSITE" id="PS51677">
    <property type="entry name" value="NODB"/>
    <property type="match status" value="1"/>
</dbReference>
<dbReference type="GO" id="GO:0016810">
    <property type="term" value="F:hydrolase activity, acting on carbon-nitrogen (but not peptide) bonds"/>
    <property type="evidence" value="ECO:0007669"/>
    <property type="project" value="InterPro"/>
</dbReference>